<dbReference type="AlphaFoldDB" id="A0A6J4J3A0"/>
<sequence length="151" mass="16918">MSSRSTIEQDEMMTPMLAACPSFAPMWDAFLSEWVGNPILTKDGGGGSLPLYLVLSELADHLIEKLETGNVQEFPAVFYVVEQWISHGSHYVSEAAVVGLLEDLSAGGRYQTASPRDIVKWLGPKSRKWWAEVIDFWDRLDKGKFRPLSVD</sequence>
<dbReference type="InterPro" id="IPR056091">
    <property type="entry name" value="DUF7674"/>
</dbReference>
<evidence type="ECO:0000259" key="1">
    <source>
        <dbReference type="Pfam" id="PF24722"/>
    </source>
</evidence>
<dbReference type="Pfam" id="PF24722">
    <property type="entry name" value="DUF7674"/>
    <property type="match status" value="1"/>
</dbReference>
<proteinExistence type="predicted"/>
<accession>A0A6J4J3A0</accession>
<protein>
    <recommendedName>
        <fullName evidence="1">DUF7674 domain-containing protein</fullName>
    </recommendedName>
</protein>
<evidence type="ECO:0000313" key="2">
    <source>
        <dbReference type="EMBL" id="CAA9265896.1"/>
    </source>
</evidence>
<organism evidence="2">
    <name type="scientific">uncultured Chloroflexia bacterium</name>
    <dbReference type="NCBI Taxonomy" id="1672391"/>
    <lineage>
        <taxon>Bacteria</taxon>
        <taxon>Bacillati</taxon>
        <taxon>Chloroflexota</taxon>
        <taxon>Chloroflexia</taxon>
        <taxon>environmental samples</taxon>
    </lineage>
</organism>
<reference evidence="2" key="1">
    <citation type="submission" date="2020-02" db="EMBL/GenBank/DDBJ databases">
        <authorList>
            <person name="Meier V. D."/>
        </authorList>
    </citation>
    <scope>NUCLEOTIDE SEQUENCE</scope>
    <source>
        <strain evidence="2">AVDCRST_MAG93</strain>
    </source>
</reference>
<dbReference type="EMBL" id="CADCTR010000819">
    <property type="protein sequence ID" value="CAA9265896.1"/>
    <property type="molecule type" value="Genomic_DNA"/>
</dbReference>
<feature type="domain" description="DUF7674" evidence="1">
    <location>
        <begin position="16"/>
        <end position="137"/>
    </location>
</feature>
<name>A0A6J4J3A0_9CHLR</name>
<gene>
    <name evidence="2" type="ORF">AVDCRST_MAG93-2407</name>
</gene>